<proteinExistence type="predicted"/>
<dbReference type="AlphaFoldDB" id="A0A0D8X994"/>
<accession>A0A0D8X994</accession>
<name>A0A0D8X994_DICVI</name>
<dbReference type="EMBL" id="KN716895">
    <property type="protein sequence ID" value="KJH41138.1"/>
    <property type="molecule type" value="Genomic_DNA"/>
</dbReference>
<sequence>MFETNGSIKIILSLTHSLFEEGWKIYFTCVQWHSADAPALRCISGSVLECSPDTRTTTVRPPSANPPYAGDQWLSNATETRVEQDKLSGQCFMMCTALET</sequence>
<protein>
    <submittedName>
        <fullName evidence="1">Uncharacterized protein</fullName>
    </submittedName>
</protein>
<feature type="non-terminal residue" evidence="1">
    <location>
        <position position="100"/>
    </location>
</feature>
<dbReference type="Proteomes" id="UP000053766">
    <property type="component" value="Unassembled WGS sequence"/>
</dbReference>
<reference evidence="2" key="2">
    <citation type="journal article" date="2016" name="Sci. Rep.">
        <title>Dictyocaulus viviparus genome, variome and transcriptome elucidate lungworm biology and support future intervention.</title>
        <authorList>
            <person name="McNulty S.N."/>
            <person name="Strube C."/>
            <person name="Rosa B.A."/>
            <person name="Martin J.C."/>
            <person name="Tyagi R."/>
            <person name="Choi Y.J."/>
            <person name="Wang Q."/>
            <person name="Hallsworth Pepin K."/>
            <person name="Zhang X."/>
            <person name="Ozersky P."/>
            <person name="Wilson R.K."/>
            <person name="Sternberg P.W."/>
            <person name="Gasser R.B."/>
            <person name="Mitreva M."/>
        </authorList>
    </citation>
    <scope>NUCLEOTIDE SEQUENCE [LARGE SCALE GENOMIC DNA]</scope>
    <source>
        <strain evidence="2">HannoverDv2000</strain>
    </source>
</reference>
<evidence type="ECO:0000313" key="2">
    <source>
        <dbReference type="Proteomes" id="UP000053766"/>
    </source>
</evidence>
<reference evidence="1 2" key="1">
    <citation type="submission" date="2013-11" db="EMBL/GenBank/DDBJ databases">
        <title>Draft genome of the bovine lungworm Dictyocaulus viviparus.</title>
        <authorList>
            <person name="Mitreva M."/>
        </authorList>
    </citation>
    <scope>NUCLEOTIDE SEQUENCE [LARGE SCALE GENOMIC DNA]</scope>
    <source>
        <strain evidence="1 2">HannoverDv2000</strain>
    </source>
</reference>
<evidence type="ECO:0000313" key="1">
    <source>
        <dbReference type="EMBL" id="KJH41138.1"/>
    </source>
</evidence>
<organism evidence="1 2">
    <name type="scientific">Dictyocaulus viviparus</name>
    <name type="common">Bovine lungworm</name>
    <dbReference type="NCBI Taxonomy" id="29172"/>
    <lineage>
        <taxon>Eukaryota</taxon>
        <taxon>Metazoa</taxon>
        <taxon>Ecdysozoa</taxon>
        <taxon>Nematoda</taxon>
        <taxon>Chromadorea</taxon>
        <taxon>Rhabditida</taxon>
        <taxon>Rhabditina</taxon>
        <taxon>Rhabditomorpha</taxon>
        <taxon>Strongyloidea</taxon>
        <taxon>Metastrongylidae</taxon>
        <taxon>Dictyocaulus</taxon>
    </lineage>
</organism>
<gene>
    <name evidence="1" type="ORF">DICVIV_12890</name>
</gene>
<keyword evidence="2" id="KW-1185">Reference proteome</keyword>